<dbReference type="PROSITE" id="PS00018">
    <property type="entry name" value="EF_HAND_1"/>
    <property type="match status" value="2"/>
</dbReference>
<dbReference type="PROSITE" id="PS50222">
    <property type="entry name" value="EF_HAND_2"/>
    <property type="match status" value="2"/>
</dbReference>
<keyword evidence="2" id="KW-0106">Calcium</keyword>
<dbReference type="InterPro" id="IPR018247">
    <property type="entry name" value="EF_Hand_1_Ca_BS"/>
</dbReference>
<dbReference type="FunFam" id="1.10.238.10:FF:000003">
    <property type="entry name" value="Calmodulin A"/>
    <property type="match status" value="1"/>
</dbReference>
<dbReference type="InterPro" id="IPR011992">
    <property type="entry name" value="EF-hand-dom_pair"/>
</dbReference>
<dbReference type="Pfam" id="PF13499">
    <property type="entry name" value="EF-hand_7"/>
    <property type="match status" value="1"/>
</dbReference>
<dbReference type="PANTHER" id="PTHR23050">
    <property type="entry name" value="CALCIUM BINDING PROTEIN"/>
    <property type="match status" value="1"/>
</dbReference>
<evidence type="ECO:0000313" key="6">
    <source>
        <dbReference type="WBParaSite" id="SCUD_0002294301-mRNA-1"/>
    </source>
</evidence>
<dbReference type="WBParaSite" id="SCUD_0002294301-mRNA-1">
    <property type="protein sequence ID" value="SCUD_0002294301-mRNA-1"/>
    <property type="gene ID" value="SCUD_0002294301"/>
</dbReference>
<dbReference type="Gene3D" id="1.10.238.10">
    <property type="entry name" value="EF-hand"/>
    <property type="match status" value="1"/>
</dbReference>
<dbReference type="CDD" id="cd00051">
    <property type="entry name" value="EFh"/>
    <property type="match status" value="1"/>
</dbReference>
<dbReference type="InterPro" id="IPR050145">
    <property type="entry name" value="Centrin_CML-like"/>
</dbReference>
<name>A0A183L6H1_9TREM</name>
<accession>A0A183L6H1</accession>
<keyword evidence="5" id="KW-1185">Reference proteome</keyword>
<evidence type="ECO:0000256" key="2">
    <source>
        <dbReference type="ARBA" id="ARBA00022837"/>
    </source>
</evidence>
<dbReference type="SUPFAM" id="SSF47473">
    <property type="entry name" value="EF-hand"/>
    <property type="match status" value="1"/>
</dbReference>
<protein>
    <submittedName>
        <fullName evidence="6">EF-hand</fullName>
    </submittedName>
</protein>
<gene>
    <name evidence="4" type="ORF">SCUD_LOCUS22940</name>
</gene>
<dbReference type="PRINTS" id="PR01697">
    <property type="entry name" value="PARVALBUMIN"/>
</dbReference>
<feature type="domain" description="EF-hand" evidence="3">
    <location>
        <begin position="31"/>
        <end position="66"/>
    </location>
</feature>
<reference evidence="4 5" key="2">
    <citation type="submission" date="2018-11" db="EMBL/GenBank/DDBJ databases">
        <authorList>
            <consortium name="Pathogen Informatics"/>
        </authorList>
    </citation>
    <scope>NUCLEOTIDE SEQUENCE [LARGE SCALE GENOMIC DNA]</scope>
    <source>
        <strain evidence="4">Dakar</strain>
        <strain evidence="5">Dakar, Senegal</strain>
    </source>
</reference>
<dbReference type="AlphaFoldDB" id="A0A183L6H1"/>
<feature type="domain" description="EF-hand" evidence="3">
    <location>
        <begin position="1"/>
        <end position="29"/>
    </location>
</feature>
<evidence type="ECO:0000313" key="5">
    <source>
        <dbReference type="Proteomes" id="UP000279833"/>
    </source>
</evidence>
<reference evidence="6" key="1">
    <citation type="submission" date="2016-06" db="UniProtKB">
        <authorList>
            <consortium name="WormBaseParasite"/>
        </authorList>
    </citation>
    <scope>IDENTIFICATION</scope>
</reference>
<dbReference type="InterPro" id="IPR002048">
    <property type="entry name" value="EF_hand_dom"/>
</dbReference>
<keyword evidence="1" id="KW-0677">Repeat</keyword>
<dbReference type="EMBL" id="UZAK01051362">
    <property type="protein sequence ID" value="VDP80821.1"/>
    <property type="molecule type" value="Genomic_DNA"/>
</dbReference>
<evidence type="ECO:0000256" key="1">
    <source>
        <dbReference type="ARBA" id="ARBA00022737"/>
    </source>
</evidence>
<dbReference type="STRING" id="6186.A0A183L6H1"/>
<organism evidence="6">
    <name type="scientific">Schistosoma curassoni</name>
    <dbReference type="NCBI Taxonomy" id="6186"/>
    <lineage>
        <taxon>Eukaryota</taxon>
        <taxon>Metazoa</taxon>
        <taxon>Spiralia</taxon>
        <taxon>Lophotrochozoa</taxon>
        <taxon>Platyhelminthes</taxon>
        <taxon>Trematoda</taxon>
        <taxon>Digenea</taxon>
        <taxon>Strigeidida</taxon>
        <taxon>Schistosomatoidea</taxon>
        <taxon>Schistosomatidae</taxon>
        <taxon>Schistosoma</taxon>
    </lineage>
</organism>
<dbReference type="SMART" id="SM00054">
    <property type="entry name" value="EFh"/>
    <property type="match status" value="2"/>
</dbReference>
<sequence length="72" mass="8409">MAFNSIDKDKSGYLSSDEIRTLLHECGYNRYTQDEIDKWIETVDKNGDGKISFDEFVIFLNNKIDDHIVAYN</sequence>
<evidence type="ECO:0000313" key="4">
    <source>
        <dbReference type="EMBL" id="VDP80821.1"/>
    </source>
</evidence>
<dbReference type="Proteomes" id="UP000279833">
    <property type="component" value="Unassembled WGS sequence"/>
</dbReference>
<proteinExistence type="predicted"/>
<evidence type="ECO:0000259" key="3">
    <source>
        <dbReference type="PROSITE" id="PS50222"/>
    </source>
</evidence>
<dbReference type="GO" id="GO:0005509">
    <property type="term" value="F:calcium ion binding"/>
    <property type="evidence" value="ECO:0007669"/>
    <property type="project" value="InterPro"/>
</dbReference>